<dbReference type="RefSeq" id="WP_097000953.1">
    <property type="nucleotide sequence ID" value="NZ_OBEI01000010.1"/>
</dbReference>
<sequence>MKERTLKIIFWVYTLFILYFSFSPQVIETPTSDKINHFVAFFVFSILVKEAYRTTYWGSFFYSLFFSVFIEVVQYFLPYRQAEYGDFSADLLGITSGLFMYFVIKLTYLELKHKE</sequence>
<keyword evidence="4" id="KW-1185">Reference proteome</keyword>
<feature type="transmembrane region" description="Helical" evidence="1">
    <location>
        <begin position="59"/>
        <end position="77"/>
    </location>
</feature>
<accession>A0A285NL65</accession>
<dbReference type="PANTHER" id="PTHR28008">
    <property type="entry name" value="DOMAIN PROTEIN, PUTATIVE (AFU_ORTHOLOGUE AFUA_3G10980)-RELATED"/>
    <property type="match status" value="1"/>
</dbReference>
<feature type="transmembrane region" description="Helical" evidence="1">
    <location>
        <begin position="89"/>
        <end position="109"/>
    </location>
</feature>
<organism evidence="3 4">
    <name type="scientific">Persephonella hydrogeniphila</name>
    <dbReference type="NCBI Taxonomy" id="198703"/>
    <lineage>
        <taxon>Bacteria</taxon>
        <taxon>Pseudomonadati</taxon>
        <taxon>Aquificota</taxon>
        <taxon>Aquificia</taxon>
        <taxon>Aquificales</taxon>
        <taxon>Hydrogenothermaceae</taxon>
        <taxon>Persephonella</taxon>
    </lineage>
</organism>
<keyword evidence="1" id="KW-1133">Transmembrane helix</keyword>
<feature type="transmembrane region" description="Helical" evidence="1">
    <location>
        <begin position="5"/>
        <end position="23"/>
    </location>
</feature>
<keyword evidence="1" id="KW-0472">Membrane</keyword>
<evidence type="ECO:0000313" key="4">
    <source>
        <dbReference type="Proteomes" id="UP000219036"/>
    </source>
</evidence>
<evidence type="ECO:0000256" key="1">
    <source>
        <dbReference type="SAM" id="Phobius"/>
    </source>
</evidence>
<proteinExistence type="predicted"/>
<dbReference type="InterPro" id="IPR006976">
    <property type="entry name" value="VanZ-like"/>
</dbReference>
<evidence type="ECO:0000259" key="2">
    <source>
        <dbReference type="Pfam" id="PF04892"/>
    </source>
</evidence>
<dbReference type="OrthoDB" id="14616at2"/>
<dbReference type="NCBIfam" id="NF037970">
    <property type="entry name" value="vanZ_1"/>
    <property type="match status" value="1"/>
</dbReference>
<dbReference type="Pfam" id="PF04892">
    <property type="entry name" value="VanZ"/>
    <property type="match status" value="1"/>
</dbReference>
<dbReference type="PANTHER" id="PTHR28008:SF1">
    <property type="entry name" value="DOMAIN PROTEIN, PUTATIVE (AFU_ORTHOLOGUE AFUA_3G10980)-RELATED"/>
    <property type="match status" value="1"/>
</dbReference>
<protein>
    <submittedName>
        <fullName evidence="3">VanZ like family protein</fullName>
    </submittedName>
</protein>
<gene>
    <name evidence="3" type="ORF">SAMN06265182_1797</name>
</gene>
<dbReference type="AlphaFoldDB" id="A0A285NL65"/>
<dbReference type="EMBL" id="OBEI01000010">
    <property type="protein sequence ID" value="SNZ10274.1"/>
    <property type="molecule type" value="Genomic_DNA"/>
</dbReference>
<feature type="domain" description="VanZ-like" evidence="2">
    <location>
        <begin position="34"/>
        <end position="104"/>
    </location>
</feature>
<evidence type="ECO:0000313" key="3">
    <source>
        <dbReference type="EMBL" id="SNZ10274.1"/>
    </source>
</evidence>
<name>A0A285NL65_9AQUI</name>
<keyword evidence="1" id="KW-0812">Transmembrane</keyword>
<dbReference type="Proteomes" id="UP000219036">
    <property type="component" value="Unassembled WGS sequence"/>
</dbReference>
<feature type="transmembrane region" description="Helical" evidence="1">
    <location>
        <begin position="35"/>
        <end position="52"/>
    </location>
</feature>
<reference evidence="4" key="1">
    <citation type="submission" date="2017-09" db="EMBL/GenBank/DDBJ databases">
        <authorList>
            <person name="Varghese N."/>
            <person name="Submissions S."/>
        </authorList>
    </citation>
    <scope>NUCLEOTIDE SEQUENCE [LARGE SCALE GENOMIC DNA]</scope>
    <source>
        <strain evidence="4">DSM 15103</strain>
    </source>
</reference>